<dbReference type="SUPFAM" id="SSF57997">
    <property type="entry name" value="Tropomyosin"/>
    <property type="match status" value="1"/>
</dbReference>
<sequence>MQPPAPTSASTSTAPSKKTKPKKLLLGDDDSMGERTSVKAARSALKARENELANANRRLASLEQTCGHLETRAEKAEKTAQILTDELSSAQLIMEKLTESAKSAAEIAHRRVSDSIGNRMDSERKVRQLEGRIKTASTAPRTPASTSNTAANNATKRLATNKPKGPWSDNKDLTAVPPVPFSKNHTNPPDHNPPNTPSQPIRGFEYDLNSHTSPEVERARQAAVTALPAEPFKFMPGRHTASPPPSHPSTSIRTPIINGEDVRQLVSMFPTLQFKVIDAALRSHDGCVEDAAETLLVEVEKEEEREWEKDIKVLMGWFPEQPREYIKRMCIRHRGAVSASFAIRAEVDSQVHFTICDCSLCVSDDTDIPPISFQDAVLFEVADTPLPMLQHK</sequence>
<feature type="region of interest" description="Disordered" evidence="1">
    <location>
        <begin position="115"/>
        <end position="204"/>
    </location>
</feature>
<reference evidence="3" key="1">
    <citation type="submission" date="2020-05" db="EMBL/GenBank/DDBJ databases">
        <title>Phylogenomic resolution of chytrid fungi.</title>
        <authorList>
            <person name="Stajich J.E."/>
            <person name="Amses K."/>
            <person name="Simmons R."/>
            <person name="Seto K."/>
            <person name="Myers J."/>
            <person name="Bonds A."/>
            <person name="Quandt C.A."/>
            <person name="Barry K."/>
            <person name="Liu P."/>
            <person name="Grigoriev I."/>
            <person name="Longcore J.E."/>
            <person name="James T.Y."/>
        </authorList>
    </citation>
    <scope>NUCLEOTIDE SEQUENCE</scope>
    <source>
        <strain evidence="3">JEL0318</strain>
    </source>
</reference>
<dbReference type="InterPro" id="IPR003892">
    <property type="entry name" value="CUE"/>
</dbReference>
<feature type="region of interest" description="Disordered" evidence="1">
    <location>
        <begin position="1"/>
        <end position="43"/>
    </location>
</feature>
<feature type="compositionally biased region" description="Low complexity" evidence="1">
    <location>
        <begin position="7"/>
        <end position="16"/>
    </location>
</feature>
<organism evidence="3 4">
    <name type="scientific">Rhizophlyctis rosea</name>
    <dbReference type="NCBI Taxonomy" id="64517"/>
    <lineage>
        <taxon>Eukaryota</taxon>
        <taxon>Fungi</taxon>
        <taxon>Fungi incertae sedis</taxon>
        <taxon>Chytridiomycota</taxon>
        <taxon>Chytridiomycota incertae sedis</taxon>
        <taxon>Chytridiomycetes</taxon>
        <taxon>Rhizophlyctidales</taxon>
        <taxon>Rhizophlyctidaceae</taxon>
        <taxon>Rhizophlyctis</taxon>
    </lineage>
</organism>
<evidence type="ECO:0000313" key="3">
    <source>
        <dbReference type="EMBL" id="KAJ3049249.1"/>
    </source>
</evidence>
<dbReference type="Pfam" id="PF02845">
    <property type="entry name" value="CUE"/>
    <property type="match status" value="1"/>
</dbReference>
<dbReference type="SUPFAM" id="SSF46934">
    <property type="entry name" value="UBA-like"/>
    <property type="match status" value="1"/>
</dbReference>
<feature type="domain" description="CUE" evidence="2">
    <location>
        <begin position="257"/>
        <end position="300"/>
    </location>
</feature>
<dbReference type="EMBL" id="JADGJD010000670">
    <property type="protein sequence ID" value="KAJ3049249.1"/>
    <property type="molecule type" value="Genomic_DNA"/>
</dbReference>
<dbReference type="PROSITE" id="PS51140">
    <property type="entry name" value="CUE"/>
    <property type="match status" value="1"/>
</dbReference>
<proteinExistence type="predicted"/>
<dbReference type="InterPro" id="IPR009060">
    <property type="entry name" value="UBA-like_sf"/>
</dbReference>
<comment type="caution">
    <text evidence="3">The sequence shown here is derived from an EMBL/GenBank/DDBJ whole genome shotgun (WGS) entry which is preliminary data.</text>
</comment>
<evidence type="ECO:0000256" key="1">
    <source>
        <dbReference type="SAM" id="MobiDB-lite"/>
    </source>
</evidence>
<name>A0AAD5S8H3_9FUNG</name>
<dbReference type="Gene3D" id="1.10.8.10">
    <property type="entry name" value="DNA helicase RuvA subunit, C-terminal domain"/>
    <property type="match status" value="1"/>
</dbReference>
<dbReference type="GO" id="GO:0043130">
    <property type="term" value="F:ubiquitin binding"/>
    <property type="evidence" value="ECO:0007669"/>
    <property type="project" value="InterPro"/>
</dbReference>
<protein>
    <recommendedName>
        <fullName evidence="2">CUE domain-containing protein</fullName>
    </recommendedName>
</protein>
<feature type="compositionally biased region" description="Basic and acidic residues" evidence="1">
    <location>
        <begin position="120"/>
        <end position="133"/>
    </location>
</feature>
<dbReference type="CDD" id="cd14279">
    <property type="entry name" value="CUE"/>
    <property type="match status" value="1"/>
</dbReference>
<gene>
    <name evidence="3" type="ORF">HK097_009735</name>
</gene>
<dbReference type="AlphaFoldDB" id="A0AAD5S8H3"/>
<keyword evidence="4" id="KW-1185">Reference proteome</keyword>
<feature type="compositionally biased region" description="Low complexity" evidence="1">
    <location>
        <begin position="134"/>
        <end position="157"/>
    </location>
</feature>
<evidence type="ECO:0000313" key="4">
    <source>
        <dbReference type="Proteomes" id="UP001212841"/>
    </source>
</evidence>
<accession>A0AAD5S8H3</accession>
<dbReference type="Proteomes" id="UP001212841">
    <property type="component" value="Unassembled WGS sequence"/>
</dbReference>
<evidence type="ECO:0000259" key="2">
    <source>
        <dbReference type="PROSITE" id="PS51140"/>
    </source>
</evidence>